<gene>
    <name evidence="2" type="ORF">L1O03_01475</name>
</gene>
<dbReference type="Gene3D" id="3.50.50.60">
    <property type="entry name" value="FAD/NAD(P)-binding domain"/>
    <property type="match status" value="1"/>
</dbReference>
<name>A0A9X1QQS4_9CORY</name>
<dbReference type="InterPro" id="IPR036188">
    <property type="entry name" value="FAD/NAD-bd_sf"/>
</dbReference>
<proteinExistence type="predicted"/>
<dbReference type="GO" id="GO:0071949">
    <property type="term" value="F:FAD binding"/>
    <property type="evidence" value="ECO:0007669"/>
    <property type="project" value="InterPro"/>
</dbReference>
<organism evidence="2 3">
    <name type="scientific">Corynebacterium uropygiale</name>
    <dbReference type="NCBI Taxonomy" id="1775911"/>
    <lineage>
        <taxon>Bacteria</taxon>
        <taxon>Bacillati</taxon>
        <taxon>Actinomycetota</taxon>
        <taxon>Actinomycetes</taxon>
        <taxon>Mycobacteriales</taxon>
        <taxon>Corynebacteriaceae</taxon>
        <taxon>Corynebacterium</taxon>
    </lineage>
</organism>
<keyword evidence="3" id="KW-1185">Reference proteome</keyword>
<evidence type="ECO:0000313" key="2">
    <source>
        <dbReference type="EMBL" id="MCF4005849.1"/>
    </source>
</evidence>
<dbReference type="PRINTS" id="PR00420">
    <property type="entry name" value="RNGMNOXGNASE"/>
</dbReference>
<dbReference type="PANTHER" id="PTHR42685">
    <property type="entry name" value="GERANYLGERANYL DIPHOSPHATE REDUCTASE"/>
    <property type="match status" value="1"/>
</dbReference>
<dbReference type="Pfam" id="PF01494">
    <property type="entry name" value="FAD_binding_3"/>
    <property type="match status" value="1"/>
</dbReference>
<reference evidence="2" key="1">
    <citation type="submission" date="2022-01" db="EMBL/GenBank/DDBJ databases">
        <title>Corynebacterium sp. nov isolated from isolated from the feces of the greater white-fronted geese (Anser albifrons) at Poyang Lake, PR China.</title>
        <authorList>
            <person name="Liu Q."/>
        </authorList>
    </citation>
    <scope>NUCLEOTIDE SEQUENCE</scope>
    <source>
        <strain evidence="2">JCM 32435</strain>
    </source>
</reference>
<evidence type="ECO:0000259" key="1">
    <source>
        <dbReference type="Pfam" id="PF01494"/>
    </source>
</evidence>
<dbReference type="GO" id="GO:0016628">
    <property type="term" value="F:oxidoreductase activity, acting on the CH-CH group of donors, NAD or NADP as acceptor"/>
    <property type="evidence" value="ECO:0007669"/>
    <property type="project" value="InterPro"/>
</dbReference>
<dbReference type="EMBL" id="JAKGSI010000001">
    <property type="protein sequence ID" value="MCF4005849.1"/>
    <property type="molecule type" value="Genomic_DNA"/>
</dbReference>
<dbReference type="RefSeq" id="WP_236117643.1">
    <property type="nucleotide sequence ID" value="NZ_JAKGSI010000001.1"/>
</dbReference>
<dbReference type="InterPro" id="IPR002938">
    <property type="entry name" value="FAD-bd"/>
</dbReference>
<dbReference type="NCBIfam" id="TIGR02032">
    <property type="entry name" value="GG-red-SF"/>
    <property type="match status" value="1"/>
</dbReference>
<comment type="caution">
    <text evidence="2">The sequence shown here is derived from an EMBL/GenBank/DDBJ whole genome shotgun (WGS) entry which is preliminary data.</text>
</comment>
<accession>A0A9X1QQS4</accession>
<dbReference type="SUPFAM" id="SSF51905">
    <property type="entry name" value="FAD/NAD(P)-binding domain"/>
    <property type="match status" value="1"/>
</dbReference>
<dbReference type="InterPro" id="IPR050407">
    <property type="entry name" value="Geranylgeranyl_reductase"/>
</dbReference>
<protein>
    <submittedName>
        <fullName evidence="2">Geranylgeranyl reductase family protein</fullName>
    </submittedName>
</protein>
<sequence length="434" mass="46727">MSAVTQQLKHIDVLVIGAGPTGSTAALHAAQQGYSVLLCDSATFPRDKTCGDGLTPRALRQLRELGLDAHLLPSYRNKGLKLHGFGGSVTASWPEGRFGSEGSAMARRDFDHALLREAHARGSEWAPGAPAQDVELDGGRIREVRVGNTRVRPAVTLVCDGVRSTVGKALGRTWHREEVYGIAARSYCATPRAGEPWIHSHLELRTEDGELQPGYGWIFPLGGEDGHANVGCGALSTLARPAKVNTKKLLEFYASQQRAEWEFGAPEHVSSALLPMGGAVSRVAGPNWMLLGDAAALVNPLNGEGIDYGMESAELALSLLAESAPAGRMRAESLDLSEAWPATLRETFGEAFLLARTLARALTHPRFLPITGPLALRGPIGAAIMPAAARLMGNLITEEDKDLVARLWRASGRGLRGWEELRRRLGREEQPLWG</sequence>
<dbReference type="InterPro" id="IPR011777">
    <property type="entry name" value="Geranylgeranyl_Rdtase_fam"/>
</dbReference>
<feature type="domain" description="FAD-binding" evidence="1">
    <location>
        <begin position="11"/>
        <end position="322"/>
    </location>
</feature>
<evidence type="ECO:0000313" key="3">
    <source>
        <dbReference type="Proteomes" id="UP001139336"/>
    </source>
</evidence>
<dbReference type="Proteomes" id="UP001139336">
    <property type="component" value="Unassembled WGS sequence"/>
</dbReference>
<dbReference type="PANTHER" id="PTHR42685:SF22">
    <property type="entry name" value="CONDITIONED MEDIUM FACTOR RECEPTOR 1"/>
    <property type="match status" value="1"/>
</dbReference>
<dbReference type="AlphaFoldDB" id="A0A9X1QQS4"/>